<feature type="transmembrane region" description="Helical" evidence="2">
    <location>
        <begin position="409"/>
        <end position="427"/>
    </location>
</feature>
<dbReference type="Pfam" id="PF14703">
    <property type="entry name" value="PHM7_cyt"/>
    <property type="match status" value="1"/>
</dbReference>
<feature type="transmembrane region" description="Helical" evidence="2">
    <location>
        <begin position="514"/>
        <end position="542"/>
    </location>
</feature>
<feature type="domain" description="CSC1/OSCA1-like cytosolic" evidence="5">
    <location>
        <begin position="68"/>
        <end position="302"/>
    </location>
</feature>
<evidence type="ECO:0000313" key="6">
    <source>
        <dbReference type="EMBL" id="KIM21246.1"/>
    </source>
</evidence>
<reference evidence="6 7" key="1">
    <citation type="submission" date="2014-04" db="EMBL/GenBank/DDBJ databases">
        <authorList>
            <consortium name="DOE Joint Genome Institute"/>
            <person name="Kuo A."/>
            <person name="Zuccaro A."/>
            <person name="Kohler A."/>
            <person name="Nagy L.G."/>
            <person name="Floudas D."/>
            <person name="Copeland A."/>
            <person name="Barry K.W."/>
            <person name="Cichocki N."/>
            <person name="Veneault-Fourrey C."/>
            <person name="LaButti K."/>
            <person name="Lindquist E.A."/>
            <person name="Lipzen A."/>
            <person name="Lundell T."/>
            <person name="Morin E."/>
            <person name="Murat C."/>
            <person name="Sun H."/>
            <person name="Tunlid A."/>
            <person name="Henrissat B."/>
            <person name="Grigoriev I.V."/>
            <person name="Hibbett D.S."/>
            <person name="Martin F."/>
            <person name="Nordberg H.P."/>
            <person name="Cantor M.N."/>
            <person name="Hua S.X."/>
        </authorList>
    </citation>
    <scope>NUCLEOTIDE SEQUENCE [LARGE SCALE GENOMIC DNA]</scope>
    <source>
        <strain evidence="6 7">MAFF 305830</strain>
    </source>
</reference>
<accession>A0A0C3APT6</accession>
<feature type="transmembrane region" description="Helical" evidence="2">
    <location>
        <begin position="372"/>
        <end position="389"/>
    </location>
</feature>
<feature type="compositionally biased region" description="Basic and acidic residues" evidence="1">
    <location>
        <begin position="684"/>
        <end position="722"/>
    </location>
</feature>
<organism evidence="6 7">
    <name type="scientific">Serendipita vermifera MAFF 305830</name>
    <dbReference type="NCBI Taxonomy" id="933852"/>
    <lineage>
        <taxon>Eukaryota</taxon>
        <taxon>Fungi</taxon>
        <taxon>Dikarya</taxon>
        <taxon>Basidiomycota</taxon>
        <taxon>Agaricomycotina</taxon>
        <taxon>Agaricomycetes</taxon>
        <taxon>Sebacinales</taxon>
        <taxon>Serendipitaceae</taxon>
        <taxon>Serendipita</taxon>
    </lineage>
</organism>
<feature type="compositionally biased region" description="Basic and acidic residues" evidence="1">
    <location>
        <begin position="139"/>
        <end position="152"/>
    </location>
</feature>
<dbReference type="HOGENOM" id="CLU_002458_2_0_1"/>
<feature type="domain" description="10TM putative phosphate transporter extracellular tail" evidence="4">
    <location>
        <begin position="785"/>
        <end position="859"/>
    </location>
</feature>
<dbReference type="InterPro" id="IPR003864">
    <property type="entry name" value="CSC1/OSCA1-like_7TM"/>
</dbReference>
<dbReference type="PANTHER" id="PTHR13018:SF143">
    <property type="entry name" value="CSC1_OSCA1-LIKE 7TM REGION DOMAIN-CONTAINING PROTEIN"/>
    <property type="match status" value="1"/>
</dbReference>
<dbReference type="STRING" id="933852.A0A0C3APT6"/>
<feature type="domain" description="CSC1/OSCA1-like 7TM region" evidence="3">
    <location>
        <begin position="315"/>
        <end position="572"/>
    </location>
</feature>
<dbReference type="InterPro" id="IPR022257">
    <property type="entry name" value="PHM7_ext"/>
</dbReference>
<reference evidence="7" key="2">
    <citation type="submission" date="2015-01" db="EMBL/GenBank/DDBJ databases">
        <title>Evolutionary Origins and Diversification of the Mycorrhizal Mutualists.</title>
        <authorList>
            <consortium name="DOE Joint Genome Institute"/>
            <consortium name="Mycorrhizal Genomics Consortium"/>
            <person name="Kohler A."/>
            <person name="Kuo A."/>
            <person name="Nagy L.G."/>
            <person name="Floudas D."/>
            <person name="Copeland A."/>
            <person name="Barry K.W."/>
            <person name="Cichocki N."/>
            <person name="Veneault-Fourrey C."/>
            <person name="LaButti K."/>
            <person name="Lindquist E.A."/>
            <person name="Lipzen A."/>
            <person name="Lundell T."/>
            <person name="Morin E."/>
            <person name="Murat C."/>
            <person name="Riley R."/>
            <person name="Ohm R."/>
            <person name="Sun H."/>
            <person name="Tunlid A."/>
            <person name="Henrissat B."/>
            <person name="Grigoriev I.V."/>
            <person name="Hibbett D.S."/>
            <person name="Martin F."/>
        </authorList>
    </citation>
    <scope>NUCLEOTIDE SEQUENCE [LARGE SCALE GENOMIC DNA]</scope>
    <source>
        <strain evidence="7">MAFF 305830</strain>
    </source>
</reference>
<evidence type="ECO:0008006" key="8">
    <source>
        <dbReference type="Google" id="ProtNLM"/>
    </source>
</evidence>
<sequence>MDTQSDGLGRLGFGNINRNQQLRYWAHLIIAYGLTGFVIWLMRKELMLFVSLRQQFLLSRKHSRLAQARTVLITAIPHELAEEHKLRELFSFVPGGIDKIWIYRNVEQLPETFEERNQLVEKLESAATTLLTTAIKAHTQNEAKREKAEKAANKAKGKANGDAKGKSRAFPVRAFASVDDEAFANDMEKIGPQKLLASIHRPMHRINNKTGIQKYLSLPTWLGGGVKVDTIDYCTENIAKCNQTIKELREKLPEAKHFGSCFIQCELQIGAHVLAQCLSYHEPLFMSDRWIEVAPEDVVWANIDDGAYEMRTRYVLSWLATLALLILFGFPIALAGFTSNVAQSCHDYWWLAWICTTPQIVQNIIQGVFPPVLLAILFLILPYFLKGLAWFENIPRWSLISLAVYKRYFIFLVIHGFLIITFFSALAQVLRDLQNPEKIVRNFSIYVPNASTFFLTYMLQQGLMGAAGALLQVGPLIFYFVKKIFFGNTPREAYQATFLMPSFDFGVMLPRMSLLATIGLAYSIISPVINALALLAFALFWFSWKFLLIWVLDQPDAQETSGLYFPLLMSNLWNHTSIPEGVFMGLLIALTAIAQIFLKHTFEPVIAHLPMSLSTRALAQKYRRDTKQAGPANPANPVNQANQADQTNQKHEVLELFNKERLRTVVQHKLRQRNRSYHGGWDPMQHDKPKKSEAELKAEKEKSEADRAKAEEAKRKHADKANAKAAEIMSPVLAKEASGSKTSLHSEKSEKSSKKGGGSKLLGALAAAQPEGLQIDAPAKALVDSNVDSDVEDDFEEHAFDHPSTYVQQRMIWIPKWEEHAELSGELVKEIEGRGVAASDLGAWFDEYGSVKVTRGPPDEDWSGGHDN</sequence>
<feature type="transmembrane region" description="Helical" evidence="2">
    <location>
        <begin position="578"/>
        <end position="598"/>
    </location>
</feature>
<evidence type="ECO:0000259" key="4">
    <source>
        <dbReference type="Pfam" id="PF12621"/>
    </source>
</evidence>
<feature type="compositionally biased region" description="Low complexity" evidence="1">
    <location>
        <begin position="628"/>
        <end position="645"/>
    </location>
</feature>
<keyword evidence="7" id="KW-1185">Reference proteome</keyword>
<keyword evidence="2" id="KW-0812">Transmembrane</keyword>
<evidence type="ECO:0000256" key="1">
    <source>
        <dbReference type="SAM" id="MobiDB-lite"/>
    </source>
</evidence>
<evidence type="ECO:0000259" key="5">
    <source>
        <dbReference type="Pfam" id="PF14703"/>
    </source>
</evidence>
<dbReference type="Proteomes" id="UP000054097">
    <property type="component" value="Unassembled WGS sequence"/>
</dbReference>
<dbReference type="Pfam" id="PF02714">
    <property type="entry name" value="RSN1_7TM"/>
    <property type="match status" value="1"/>
</dbReference>
<proteinExistence type="predicted"/>
<protein>
    <recommendedName>
        <fullName evidence="8">DUF221-domain-containing protein</fullName>
    </recommendedName>
</protein>
<dbReference type="InterPro" id="IPR045122">
    <property type="entry name" value="Csc1-like"/>
</dbReference>
<keyword evidence="2" id="KW-1133">Transmembrane helix</keyword>
<feature type="region of interest" description="Disordered" evidence="1">
    <location>
        <begin position="670"/>
        <end position="758"/>
    </location>
</feature>
<feature type="transmembrane region" description="Helical" evidence="2">
    <location>
        <begin position="24"/>
        <end position="42"/>
    </location>
</feature>
<dbReference type="EMBL" id="KN824388">
    <property type="protein sequence ID" value="KIM21246.1"/>
    <property type="molecule type" value="Genomic_DNA"/>
</dbReference>
<evidence type="ECO:0000313" key="7">
    <source>
        <dbReference type="Proteomes" id="UP000054097"/>
    </source>
</evidence>
<feature type="region of interest" description="Disordered" evidence="1">
    <location>
        <begin position="139"/>
        <end position="165"/>
    </location>
</feature>
<gene>
    <name evidence="6" type="ORF">M408DRAFT_333566</name>
</gene>
<dbReference type="GO" id="GO:0005886">
    <property type="term" value="C:plasma membrane"/>
    <property type="evidence" value="ECO:0007669"/>
    <property type="project" value="TreeGrafter"/>
</dbReference>
<dbReference type="Pfam" id="PF12621">
    <property type="entry name" value="PHM7_ext"/>
    <property type="match status" value="1"/>
</dbReference>
<keyword evidence="2" id="KW-0472">Membrane</keyword>
<evidence type="ECO:0000259" key="3">
    <source>
        <dbReference type="Pfam" id="PF02714"/>
    </source>
</evidence>
<dbReference type="PANTHER" id="PTHR13018">
    <property type="entry name" value="PROBABLE MEMBRANE PROTEIN DUF221-RELATED"/>
    <property type="match status" value="1"/>
</dbReference>
<dbReference type="GO" id="GO:0005227">
    <property type="term" value="F:calcium-activated cation channel activity"/>
    <property type="evidence" value="ECO:0007669"/>
    <property type="project" value="InterPro"/>
</dbReference>
<feature type="compositionally biased region" description="Basic and acidic residues" evidence="1">
    <location>
        <begin position="744"/>
        <end position="753"/>
    </location>
</feature>
<dbReference type="OrthoDB" id="1076608at2759"/>
<feature type="region of interest" description="Disordered" evidence="1">
    <location>
        <begin position="622"/>
        <end position="645"/>
    </location>
</feature>
<evidence type="ECO:0000256" key="2">
    <source>
        <dbReference type="SAM" id="Phobius"/>
    </source>
</evidence>
<feature type="transmembrane region" description="Helical" evidence="2">
    <location>
        <begin position="315"/>
        <end position="336"/>
    </location>
</feature>
<name>A0A0C3APT6_SERVB</name>
<dbReference type="InterPro" id="IPR027815">
    <property type="entry name" value="CSC1/OSCA1-like_cyt"/>
</dbReference>
<feature type="transmembrane region" description="Helical" evidence="2">
    <location>
        <begin position="463"/>
        <end position="481"/>
    </location>
</feature>
<dbReference type="AlphaFoldDB" id="A0A0C3APT6"/>